<name>A0A381XEJ5_9ZZZZ</name>
<evidence type="ECO:0000256" key="4">
    <source>
        <dbReference type="ARBA" id="ARBA00022475"/>
    </source>
</evidence>
<feature type="transmembrane region" description="Helical" evidence="12">
    <location>
        <begin position="114"/>
        <end position="140"/>
    </location>
</feature>
<organism evidence="13">
    <name type="scientific">marine metagenome</name>
    <dbReference type="NCBI Taxonomy" id="408172"/>
    <lineage>
        <taxon>unclassified sequences</taxon>
        <taxon>metagenomes</taxon>
        <taxon>ecological metagenomes</taxon>
    </lineage>
</organism>
<keyword evidence="10" id="KW-0406">Ion transport</keyword>
<reference evidence="13" key="1">
    <citation type="submission" date="2018-05" db="EMBL/GenBank/DDBJ databases">
        <authorList>
            <person name="Lanie J.A."/>
            <person name="Ng W.-L."/>
            <person name="Kazmierczak K.M."/>
            <person name="Andrzejewski T.M."/>
            <person name="Davidsen T.M."/>
            <person name="Wayne K.J."/>
            <person name="Tettelin H."/>
            <person name="Glass J.I."/>
            <person name="Rusch D."/>
            <person name="Podicherti R."/>
            <person name="Tsui H.-C.T."/>
            <person name="Winkler M.E."/>
        </authorList>
    </citation>
    <scope>NUCLEOTIDE SEQUENCE</scope>
</reference>
<feature type="transmembrane region" description="Helical" evidence="12">
    <location>
        <begin position="310"/>
        <end position="329"/>
    </location>
</feature>
<dbReference type="InterPro" id="IPR003445">
    <property type="entry name" value="Cat_transpt"/>
</dbReference>
<feature type="transmembrane region" description="Helical" evidence="12">
    <location>
        <begin position="16"/>
        <end position="36"/>
    </location>
</feature>
<dbReference type="PIRSF" id="PIRSF006247">
    <property type="entry name" value="TrkH"/>
    <property type="match status" value="1"/>
</dbReference>
<dbReference type="Pfam" id="PF02386">
    <property type="entry name" value="TrkH"/>
    <property type="match status" value="1"/>
</dbReference>
<feature type="transmembrane region" description="Helical" evidence="12">
    <location>
        <begin position="214"/>
        <end position="237"/>
    </location>
</feature>
<evidence type="ECO:0000256" key="9">
    <source>
        <dbReference type="ARBA" id="ARBA00022989"/>
    </source>
</evidence>
<evidence type="ECO:0000256" key="2">
    <source>
        <dbReference type="ARBA" id="ARBA00009137"/>
    </source>
</evidence>
<accession>A0A381XEJ5</accession>
<keyword evidence="8" id="KW-0630">Potassium</keyword>
<evidence type="ECO:0000256" key="3">
    <source>
        <dbReference type="ARBA" id="ARBA00022448"/>
    </source>
</evidence>
<dbReference type="AlphaFoldDB" id="A0A381XEJ5"/>
<evidence type="ECO:0008006" key="14">
    <source>
        <dbReference type="Google" id="ProtNLM"/>
    </source>
</evidence>
<keyword evidence="9 12" id="KW-1133">Transmembrane helix</keyword>
<dbReference type="GO" id="GO:0005886">
    <property type="term" value="C:plasma membrane"/>
    <property type="evidence" value="ECO:0007669"/>
    <property type="project" value="UniProtKB-SubCell"/>
</dbReference>
<dbReference type="PANTHER" id="PTHR32024">
    <property type="entry name" value="TRK SYSTEM POTASSIUM UPTAKE PROTEIN TRKG-RELATED"/>
    <property type="match status" value="1"/>
</dbReference>
<dbReference type="EMBL" id="UINC01014898">
    <property type="protein sequence ID" value="SVA63174.1"/>
    <property type="molecule type" value="Genomic_DNA"/>
</dbReference>
<evidence type="ECO:0000256" key="8">
    <source>
        <dbReference type="ARBA" id="ARBA00022958"/>
    </source>
</evidence>
<comment type="similarity">
    <text evidence="2">Belongs to the TrkH potassium transport family.</text>
</comment>
<dbReference type="PANTHER" id="PTHR32024:SF2">
    <property type="entry name" value="TRK SYSTEM POTASSIUM UPTAKE PROTEIN TRKG-RELATED"/>
    <property type="match status" value="1"/>
</dbReference>
<feature type="transmembrane region" description="Helical" evidence="12">
    <location>
        <begin position="161"/>
        <end position="185"/>
    </location>
</feature>
<keyword evidence="11 12" id="KW-0472">Membrane</keyword>
<dbReference type="GO" id="GO:0015379">
    <property type="term" value="F:potassium:chloride symporter activity"/>
    <property type="evidence" value="ECO:0007669"/>
    <property type="project" value="InterPro"/>
</dbReference>
<evidence type="ECO:0000256" key="6">
    <source>
        <dbReference type="ARBA" id="ARBA00022538"/>
    </source>
</evidence>
<feature type="transmembrane region" description="Helical" evidence="12">
    <location>
        <begin position="368"/>
        <end position="392"/>
    </location>
</feature>
<protein>
    <recommendedName>
        <fullName evidence="14">Potassium transporter</fullName>
    </recommendedName>
</protein>
<sequence length="454" mass="48634">MLATAGVAFFFGDGDFWGILSSGLITFVVGGVIYRTTIFQGDITPREGFAMVTLAWTATACFGALPYLLTETLDSPVAAVFEAMSGFTTTGATVFSDIEALPHGVLFWRSLTQWLGGMGIIVLVIAILPFLGVGGMQLFHAEVPGPTPQRLRPRITQTAKLLWFVYVGLTATQVLLYLIGGMSLFDALNHSFTTLATGGFSTKNASLAAFNSPYIQWVTILFMYLAGINFALHFRAATGKPVYGSDQEWRFFSCVILGGGLLIATVNLTSGASVGIEPALRDALFYVTAITTTTGFASTDYELWAPGVQMTLFAFFFIGGMAGSTGGGIKAMRVLLLLKQTTNEIRKHLHPRAVLLARIGKTPVKREVLANVTGFVILYLIFCLVGAILLAFMGMDLLSAIGASIATVGNVGPGFGDVGPTDNYGWLSSPALVLLSFFMLVGRLEIFTVLILFH</sequence>
<keyword evidence="5" id="KW-0997">Cell inner membrane</keyword>
<evidence type="ECO:0000256" key="1">
    <source>
        <dbReference type="ARBA" id="ARBA00004429"/>
    </source>
</evidence>
<feature type="non-terminal residue" evidence="13">
    <location>
        <position position="454"/>
    </location>
</feature>
<evidence type="ECO:0000256" key="7">
    <source>
        <dbReference type="ARBA" id="ARBA00022692"/>
    </source>
</evidence>
<keyword evidence="7 12" id="KW-0812">Transmembrane</keyword>
<feature type="transmembrane region" description="Helical" evidence="12">
    <location>
        <begin position="48"/>
        <end position="69"/>
    </location>
</feature>
<evidence type="ECO:0000313" key="13">
    <source>
        <dbReference type="EMBL" id="SVA63174.1"/>
    </source>
</evidence>
<evidence type="ECO:0000256" key="12">
    <source>
        <dbReference type="SAM" id="Phobius"/>
    </source>
</evidence>
<keyword evidence="3" id="KW-0813">Transport</keyword>
<feature type="transmembrane region" description="Helical" evidence="12">
    <location>
        <begin position="249"/>
        <end position="268"/>
    </location>
</feature>
<evidence type="ECO:0000256" key="5">
    <source>
        <dbReference type="ARBA" id="ARBA00022519"/>
    </source>
</evidence>
<keyword evidence="6" id="KW-0633">Potassium transport</keyword>
<gene>
    <name evidence="13" type="ORF">METZ01_LOCUS116028</name>
</gene>
<feature type="transmembrane region" description="Helical" evidence="12">
    <location>
        <begin position="431"/>
        <end position="453"/>
    </location>
</feature>
<evidence type="ECO:0000256" key="10">
    <source>
        <dbReference type="ARBA" id="ARBA00023065"/>
    </source>
</evidence>
<proteinExistence type="inferred from homology"/>
<keyword evidence="4" id="KW-1003">Cell membrane</keyword>
<dbReference type="InterPro" id="IPR004772">
    <property type="entry name" value="TrkH"/>
</dbReference>
<evidence type="ECO:0000256" key="11">
    <source>
        <dbReference type="ARBA" id="ARBA00023136"/>
    </source>
</evidence>
<comment type="subcellular location">
    <subcellularLocation>
        <location evidence="1">Cell inner membrane</location>
        <topology evidence="1">Multi-pass membrane protein</topology>
    </subcellularLocation>
</comment>